<dbReference type="GO" id="GO:0006749">
    <property type="term" value="P:glutathione metabolic process"/>
    <property type="evidence" value="ECO:0007669"/>
    <property type="project" value="TreeGrafter"/>
</dbReference>
<dbReference type="OrthoDB" id="422574at2759"/>
<feature type="domain" description="GST C-terminal" evidence="6">
    <location>
        <begin position="62"/>
        <end position="188"/>
    </location>
</feature>
<dbReference type="STRING" id="56857.A0A200QWL9"/>
<name>A0A200QWL9_MACCD</name>
<protein>
    <recommendedName>
        <fullName evidence="2">glutathione transferase</fullName>
        <ecNumber evidence="2">2.5.1.18</ecNumber>
    </recommendedName>
</protein>
<dbReference type="GO" id="GO:0005737">
    <property type="term" value="C:cytoplasm"/>
    <property type="evidence" value="ECO:0007669"/>
    <property type="project" value="TreeGrafter"/>
</dbReference>
<evidence type="ECO:0000259" key="5">
    <source>
        <dbReference type="PROSITE" id="PS50404"/>
    </source>
</evidence>
<evidence type="ECO:0000256" key="1">
    <source>
        <dbReference type="ARBA" id="ARBA00010128"/>
    </source>
</evidence>
<dbReference type="InterPro" id="IPR004046">
    <property type="entry name" value="GST_C"/>
</dbReference>
<dbReference type="SFLD" id="SFLDG00358">
    <property type="entry name" value="Main_(cytGST)"/>
    <property type="match status" value="1"/>
</dbReference>
<dbReference type="InterPro" id="IPR010987">
    <property type="entry name" value="Glutathione-S-Trfase_C-like"/>
</dbReference>
<dbReference type="EC" id="2.5.1.18" evidence="2"/>
<dbReference type="OMA" id="TRYLACN"/>
<keyword evidence="3 7" id="KW-0808">Transferase</keyword>
<comment type="similarity">
    <text evidence="1">Belongs to the GST superfamily. Phi family.</text>
</comment>
<dbReference type="Gene3D" id="1.20.1050.10">
    <property type="match status" value="1"/>
</dbReference>
<dbReference type="SUPFAM" id="SSF52833">
    <property type="entry name" value="Thioredoxin-like"/>
    <property type="match status" value="1"/>
</dbReference>
<dbReference type="GO" id="GO:0009636">
    <property type="term" value="P:response to toxic substance"/>
    <property type="evidence" value="ECO:0007669"/>
    <property type="project" value="UniProtKB-ARBA"/>
</dbReference>
<reference evidence="7 8" key="1">
    <citation type="journal article" date="2017" name="Mol. Plant">
        <title>The Genome of Medicinal Plant Macleaya cordata Provides New Insights into Benzylisoquinoline Alkaloids Metabolism.</title>
        <authorList>
            <person name="Liu X."/>
            <person name="Liu Y."/>
            <person name="Huang P."/>
            <person name="Ma Y."/>
            <person name="Qing Z."/>
            <person name="Tang Q."/>
            <person name="Cao H."/>
            <person name="Cheng P."/>
            <person name="Zheng Y."/>
            <person name="Yuan Z."/>
            <person name="Zhou Y."/>
            <person name="Liu J."/>
            <person name="Tang Z."/>
            <person name="Zhuo Y."/>
            <person name="Zhang Y."/>
            <person name="Yu L."/>
            <person name="Huang J."/>
            <person name="Yang P."/>
            <person name="Peng Q."/>
            <person name="Zhang J."/>
            <person name="Jiang W."/>
            <person name="Zhang Z."/>
            <person name="Lin K."/>
            <person name="Ro D.K."/>
            <person name="Chen X."/>
            <person name="Xiong X."/>
            <person name="Shang Y."/>
            <person name="Huang S."/>
            <person name="Zeng J."/>
        </authorList>
    </citation>
    <scope>NUCLEOTIDE SEQUENCE [LARGE SCALE GENOMIC DNA]</scope>
    <source>
        <strain evidence="8">cv. BLH2017</strain>
        <tissue evidence="7">Root</tissue>
    </source>
</reference>
<evidence type="ECO:0000313" key="7">
    <source>
        <dbReference type="EMBL" id="OVA14841.1"/>
    </source>
</evidence>
<dbReference type="SUPFAM" id="SSF47616">
    <property type="entry name" value="GST C-terminal domain-like"/>
    <property type="match status" value="1"/>
</dbReference>
<dbReference type="InterPro" id="IPR034347">
    <property type="entry name" value="GST_Phi_C"/>
</dbReference>
<dbReference type="AlphaFoldDB" id="A0A200QWL9"/>
<evidence type="ECO:0000259" key="6">
    <source>
        <dbReference type="PROSITE" id="PS50405"/>
    </source>
</evidence>
<dbReference type="InterPro" id="IPR004045">
    <property type="entry name" value="Glutathione_S-Trfase_N"/>
</dbReference>
<dbReference type="GO" id="GO:0043295">
    <property type="term" value="F:glutathione binding"/>
    <property type="evidence" value="ECO:0007669"/>
    <property type="project" value="TreeGrafter"/>
</dbReference>
<dbReference type="GO" id="GO:0004364">
    <property type="term" value="F:glutathione transferase activity"/>
    <property type="evidence" value="ECO:0007669"/>
    <property type="project" value="UniProtKB-EC"/>
</dbReference>
<organism evidence="7 8">
    <name type="scientific">Macleaya cordata</name>
    <name type="common">Five-seeded plume-poppy</name>
    <name type="synonym">Bocconia cordata</name>
    <dbReference type="NCBI Taxonomy" id="56857"/>
    <lineage>
        <taxon>Eukaryota</taxon>
        <taxon>Viridiplantae</taxon>
        <taxon>Streptophyta</taxon>
        <taxon>Embryophyta</taxon>
        <taxon>Tracheophyta</taxon>
        <taxon>Spermatophyta</taxon>
        <taxon>Magnoliopsida</taxon>
        <taxon>Ranunculales</taxon>
        <taxon>Papaveraceae</taxon>
        <taxon>Papaveroideae</taxon>
        <taxon>Macleaya</taxon>
    </lineage>
</organism>
<feature type="domain" description="GST N-terminal" evidence="5">
    <location>
        <begin position="1"/>
        <end position="54"/>
    </location>
</feature>
<dbReference type="PANTHER" id="PTHR43900:SF72">
    <property type="entry name" value="GLUTATHIONE S-TRANSFERASE F13"/>
    <property type="match status" value="1"/>
</dbReference>
<dbReference type="InterPro" id="IPR036282">
    <property type="entry name" value="Glutathione-S-Trfase_C_sf"/>
</dbReference>
<sequence>MHFFFGYLIFVPASQYNFQPFGKIPALEDDELNLTLFESRAITKYLDLKFRGRGPNLTRIENEREAALVAVWVEVESQQFHPPVSKIINHFFNRVHEVPLNQALIDENLEILGGVLNVYEDRLNTTRYLACNCYTLADLHHLPYMYCLMRSPYWADLINPRPRVKAWWEDISSRPAFVQVAPGMAPGV</sequence>
<dbReference type="InParanoid" id="A0A200QWL9"/>
<evidence type="ECO:0000256" key="2">
    <source>
        <dbReference type="ARBA" id="ARBA00012452"/>
    </source>
</evidence>
<evidence type="ECO:0000256" key="4">
    <source>
        <dbReference type="ARBA" id="ARBA00047960"/>
    </source>
</evidence>
<dbReference type="Proteomes" id="UP000195402">
    <property type="component" value="Unassembled WGS sequence"/>
</dbReference>
<accession>A0A200QWL9</accession>
<evidence type="ECO:0000313" key="8">
    <source>
        <dbReference type="Proteomes" id="UP000195402"/>
    </source>
</evidence>
<proteinExistence type="inferred from homology"/>
<gene>
    <name evidence="7" type="ORF">BVC80_8955g5</name>
</gene>
<dbReference type="CDD" id="cd03187">
    <property type="entry name" value="GST_C_Phi"/>
    <property type="match status" value="1"/>
</dbReference>
<keyword evidence="8" id="KW-1185">Reference proteome</keyword>
<dbReference type="InterPro" id="IPR040079">
    <property type="entry name" value="Glutathione_S-Trfase"/>
</dbReference>
<dbReference type="EMBL" id="MVGT01000943">
    <property type="protein sequence ID" value="OVA14841.1"/>
    <property type="molecule type" value="Genomic_DNA"/>
</dbReference>
<dbReference type="PANTHER" id="PTHR43900">
    <property type="entry name" value="GLUTATHIONE S-TRANSFERASE RHO"/>
    <property type="match status" value="1"/>
</dbReference>
<dbReference type="PROSITE" id="PS50404">
    <property type="entry name" value="GST_NTER"/>
    <property type="match status" value="1"/>
</dbReference>
<dbReference type="Pfam" id="PF00043">
    <property type="entry name" value="GST_C"/>
    <property type="match status" value="1"/>
</dbReference>
<dbReference type="FunFam" id="1.20.1050.10:FF:000004">
    <property type="entry name" value="Glutathione S-transferase F2"/>
    <property type="match status" value="1"/>
</dbReference>
<dbReference type="PROSITE" id="PS50405">
    <property type="entry name" value="GST_CTER"/>
    <property type="match status" value="1"/>
</dbReference>
<comment type="caution">
    <text evidence="7">The sequence shown here is derived from an EMBL/GenBank/DDBJ whole genome shotgun (WGS) entry which is preliminary data.</text>
</comment>
<dbReference type="SFLD" id="SFLDS00019">
    <property type="entry name" value="Glutathione_Transferase_(cytos"/>
    <property type="match status" value="1"/>
</dbReference>
<dbReference type="InterPro" id="IPR036249">
    <property type="entry name" value="Thioredoxin-like_sf"/>
</dbReference>
<evidence type="ECO:0000256" key="3">
    <source>
        <dbReference type="ARBA" id="ARBA00022679"/>
    </source>
</evidence>
<dbReference type="Pfam" id="PF02798">
    <property type="entry name" value="GST_N"/>
    <property type="match status" value="1"/>
</dbReference>
<dbReference type="Gene3D" id="3.40.30.10">
    <property type="entry name" value="Glutaredoxin"/>
    <property type="match status" value="1"/>
</dbReference>
<comment type="catalytic activity">
    <reaction evidence="4">
        <text>RX + glutathione = an S-substituted glutathione + a halide anion + H(+)</text>
        <dbReference type="Rhea" id="RHEA:16437"/>
        <dbReference type="ChEBI" id="CHEBI:15378"/>
        <dbReference type="ChEBI" id="CHEBI:16042"/>
        <dbReference type="ChEBI" id="CHEBI:17792"/>
        <dbReference type="ChEBI" id="CHEBI:57925"/>
        <dbReference type="ChEBI" id="CHEBI:90779"/>
        <dbReference type="EC" id="2.5.1.18"/>
    </reaction>
</comment>